<reference evidence="3 4" key="1">
    <citation type="journal article" date="2016" name="Int. J. Syst. Evol. Microbiol.">
        <title>Peptococcus simiae sp. nov., isolated from rhesus macaque faeces and emended description of the genus Peptococcus.</title>
        <authorList>
            <person name="Shkoporov A.N."/>
            <person name="Efimov B.A."/>
            <person name="Kondova I."/>
            <person name="Ouwerling B."/>
            <person name="Chaplin A.V."/>
            <person name="Shcherbakova V.A."/>
            <person name="Langermans J.A.M."/>
        </authorList>
    </citation>
    <scope>NUCLEOTIDE SEQUENCE [LARGE SCALE GENOMIC DNA]</scope>
    <source>
        <strain evidence="3 4">M108</strain>
    </source>
</reference>
<name>A0ABW9GVE9_9FIRM</name>
<sequence>MERLRELCRRSLALGLVGLLTLGLLALGAQPARANDLTDWQLSVVLQPDGSAQVTERRQLTVDEGTEAYIALGQLQGAKITDFRVEENGQPFTDLGTAWDVNASREEKAGKSGIIEKEDGVELCWGLGADGDHTYTVHYTVHGIVRQLTDGQSMFWTFYNSDTNTPPERASLEVRAPFSMTADNTKIWGFGFEGQVNFDQDGRVIGQAQSPLSPSNHITLLFQFPDNPFQPGLTQDMTLADQEAQAKEGSSYGSSEEEGGGGFMDGLGAQILAIGGAFGFFLLSSLFRKSGQGGSTGSNNPFRIDVKDVRARNKDKYYRDIPYEGPLEDIVNMLRPFDMAQIEDLFNAYLLTWLAEGRIGHQTVERGVFRKRDETTIVVDAGYTGNRALPRLEAEFYDMVVSAAGQDGILEAKEFAKWSRRNAGDLEAWWDRVESHSRRAMNQAGYVTVYESRKFLFRTSHIGLTEGGAGLVDRLIAFKNYLEDFTLLDEREITEVGLWQQLLIWAGLYGMADEVAKALEDLYPELARQVDIDYTDIILLHHFSAGLGDAYRAATAPDLTASSGGGGFTSIGGGGGGFGGGGGGGTR</sequence>
<gene>
    <name evidence="3" type="ORF">ACKQTC_00055</name>
</gene>
<keyword evidence="4" id="KW-1185">Reference proteome</keyword>
<evidence type="ECO:0000259" key="2">
    <source>
        <dbReference type="Pfam" id="PF20990"/>
    </source>
</evidence>
<dbReference type="EMBL" id="JBJUVG010000001">
    <property type="protein sequence ID" value="MFM9412778.1"/>
    <property type="molecule type" value="Genomic_DNA"/>
</dbReference>
<dbReference type="RefSeq" id="WP_408976409.1">
    <property type="nucleotide sequence ID" value="NZ_JBJUVG010000001.1"/>
</dbReference>
<dbReference type="Pfam" id="PF20990">
    <property type="entry name" value="DUF2207_C"/>
    <property type="match status" value="1"/>
</dbReference>
<proteinExistence type="predicted"/>
<dbReference type="InterPro" id="IPR018702">
    <property type="entry name" value="DUF2207"/>
</dbReference>
<dbReference type="InterPro" id="IPR048389">
    <property type="entry name" value="YciQ-like_C"/>
</dbReference>
<accession>A0ABW9GVE9</accession>
<organism evidence="3 4">
    <name type="scientific">Peptococcus simiae</name>
    <dbReference type="NCBI Taxonomy" id="1643805"/>
    <lineage>
        <taxon>Bacteria</taxon>
        <taxon>Bacillati</taxon>
        <taxon>Bacillota</taxon>
        <taxon>Clostridia</taxon>
        <taxon>Eubacteriales</taxon>
        <taxon>Peptococcaceae</taxon>
        <taxon>Peptococcus</taxon>
    </lineage>
</organism>
<feature type="domain" description="Predicted membrane protein YciQ-like C-terminal" evidence="2">
    <location>
        <begin position="464"/>
        <end position="519"/>
    </location>
</feature>
<evidence type="ECO:0000259" key="1">
    <source>
        <dbReference type="Pfam" id="PF09972"/>
    </source>
</evidence>
<dbReference type="Pfam" id="PF09972">
    <property type="entry name" value="DUF2207"/>
    <property type="match status" value="1"/>
</dbReference>
<evidence type="ECO:0000313" key="3">
    <source>
        <dbReference type="EMBL" id="MFM9412778.1"/>
    </source>
</evidence>
<feature type="domain" description="DUF2207" evidence="1">
    <location>
        <begin position="38"/>
        <end position="217"/>
    </location>
</feature>
<dbReference type="Proteomes" id="UP001631949">
    <property type="component" value="Unassembled WGS sequence"/>
</dbReference>
<protein>
    <submittedName>
        <fullName evidence="3">DUF2207 family protein</fullName>
    </submittedName>
</protein>
<comment type="caution">
    <text evidence="3">The sequence shown here is derived from an EMBL/GenBank/DDBJ whole genome shotgun (WGS) entry which is preliminary data.</text>
</comment>
<evidence type="ECO:0000313" key="4">
    <source>
        <dbReference type="Proteomes" id="UP001631949"/>
    </source>
</evidence>